<dbReference type="InterPro" id="IPR053924">
    <property type="entry name" value="RecX_HTH_2nd"/>
</dbReference>
<dbReference type="InterPro" id="IPR036388">
    <property type="entry name" value="WH-like_DNA-bd_sf"/>
</dbReference>
<dbReference type="GO" id="GO:0006282">
    <property type="term" value="P:regulation of DNA repair"/>
    <property type="evidence" value="ECO:0007669"/>
    <property type="project" value="UniProtKB-UniRule"/>
</dbReference>
<comment type="subcellular location">
    <subcellularLocation>
        <location evidence="1 5">Cytoplasm</location>
    </subcellularLocation>
</comment>
<dbReference type="PANTHER" id="PTHR33602">
    <property type="entry name" value="REGULATORY PROTEIN RECX FAMILY PROTEIN"/>
    <property type="match status" value="1"/>
</dbReference>
<dbReference type="Pfam" id="PF21982">
    <property type="entry name" value="RecX_HTH1"/>
    <property type="match status" value="1"/>
</dbReference>
<evidence type="ECO:0000313" key="11">
    <source>
        <dbReference type="Proteomes" id="UP000285376"/>
    </source>
</evidence>
<evidence type="ECO:0000256" key="5">
    <source>
        <dbReference type="HAMAP-Rule" id="MF_01114"/>
    </source>
</evidence>
<gene>
    <name evidence="5" type="primary">recX</name>
    <name evidence="10" type="ORF">D1832_06130</name>
</gene>
<proteinExistence type="inferred from homology"/>
<dbReference type="GO" id="GO:0005737">
    <property type="term" value="C:cytoplasm"/>
    <property type="evidence" value="ECO:0007669"/>
    <property type="project" value="UniProtKB-SubCell"/>
</dbReference>
<name>A0A417Z6Z9_9MICO</name>
<evidence type="ECO:0000259" key="9">
    <source>
        <dbReference type="Pfam" id="PF21982"/>
    </source>
</evidence>
<feature type="compositionally biased region" description="Basic residues" evidence="6">
    <location>
        <begin position="78"/>
        <end position="87"/>
    </location>
</feature>
<keyword evidence="4 5" id="KW-0963">Cytoplasm</keyword>
<evidence type="ECO:0000256" key="2">
    <source>
        <dbReference type="ARBA" id="ARBA00009695"/>
    </source>
</evidence>
<dbReference type="HAMAP" id="MF_01114">
    <property type="entry name" value="RecX"/>
    <property type="match status" value="1"/>
</dbReference>
<protein>
    <recommendedName>
        <fullName evidence="3 5">Regulatory protein RecX</fullName>
    </recommendedName>
</protein>
<feature type="domain" description="RecX second three-helical" evidence="7">
    <location>
        <begin position="166"/>
        <end position="207"/>
    </location>
</feature>
<reference evidence="10 11" key="1">
    <citation type="submission" date="2018-08" db="EMBL/GenBank/DDBJ databases">
        <title>Whole genome sequence analysis of Dermacoccus abyssi bacteria isolated from Deep Mariana trench Micromonospora spp reveals genes involved in the environmental adaptation and production of secondary metabolites.</title>
        <authorList>
            <person name="Abdel-Mageed W.M."/>
            <person name="Lehri B."/>
            <person name="Nouioui I."/>
            <person name="Goodfellow I."/>
            <person name="Jaspars M."/>
            <person name="Karlyshev A."/>
        </authorList>
    </citation>
    <scope>NUCLEOTIDE SEQUENCE [LARGE SCALE GENOMIC DNA]</scope>
    <source>
        <strain evidence="10 11">MT1.1</strain>
    </source>
</reference>
<organism evidence="10 11">
    <name type="scientific">Dermacoccus abyssi</name>
    <dbReference type="NCBI Taxonomy" id="322596"/>
    <lineage>
        <taxon>Bacteria</taxon>
        <taxon>Bacillati</taxon>
        <taxon>Actinomycetota</taxon>
        <taxon>Actinomycetes</taxon>
        <taxon>Micrococcales</taxon>
        <taxon>Dermacoccaceae</taxon>
        <taxon>Dermacoccus</taxon>
    </lineage>
</organism>
<feature type="domain" description="RecX third three-helical" evidence="8">
    <location>
        <begin position="217"/>
        <end position="260"/>
    </location>
</feature>
<evidence type="ECO:0000259" key="7">
    <source>
        <dbReference type="Pfam" id="PF02631"/>
    </source>
</evidence>
<dbReference type="Pfam" id="PF02631">
    <property type="entry name" value="RecX_HTH2"/>
    <property type="match status" value="1"/>
</dbReference>
<dbReference type="Gene3D" id="1.10.10.10">
    <property type="entry name" value="Winged helix-like DNA-binding domain superfamily/Winged helix DNA-binding domain"/>
    <property type="match status" value="3"/>
</dbReference>
<evidence type="ECO:0000256" key="4">
    <source>
        <dbReference type="ARBA" id="ARBA00022490"/>
    </source>
</evidence>
<dbReference type="InterPro" id="IPR053925">
    <property type="entry name" value="RecX_HTH_3rd"/>
</dbReference>
<evidence type="ECO:0000256" key="6">
    <source>
        <dbReference type="SAM" id="MobiDB-lite"/>
    </source>
</evidence>
<dbReference type="Proteomes" id="UP000285376">
    <property type="component" value="Unassembled WGS sequence"/>
</dbReference>
<evidence type="ECO:0000313" key="10">
    <source>
        <dbReference type="EMBL" id="RHW46403.1"/>
    </source>
</evidence>
<dbReference type="InterPro" id="IPR053926">
    <property type="entry name" value="RecX_HTH_1st"/>
</dbReference>
<feature type="compositionally biased region" description="Basic and acidic residues" evidence="6">
    <location>
        <begin position="92"/>
        <end position="116"/>
    </location>
</feature>
<feature type="region of interest" description="Disordered" evidence="6">
    <location>
        <begin position="1"/>
        <end position="116"/>
    </location>
</feature>
<dbReference type="AlphaFoldDB" id="A0A417Z6Z9"/>
<dbReference type="PANTHER" id="PTHR33602:SF1">
    <property type="entry name" value="REGULATORY PROTEIN RECX FAMILY PROTEIN"/>
    <property type="match status" value="1"/>
</dbReference>
<evidence type="ECO:0000256" key="1">
    <source>
        <dbReference type="ARBA" id="ARBA00004496"/>
    </source>
</evidence>
<comment type="similarity">
    <text evidence="2 5">Belongs to the RecX family.</text>
</comment>
<dbReference type="Pfam" id="PF21981">
    <property type="entry name" value="RecX_HTH3"/>
    <property type="match status" value="1"/>
</dbReference>
<feature type="domain" description="RecX first three-helical" evidence="9">
    <location>
        <begin position="120"/>
        <end position="159"/>
    </location>
</feature>
<dbReference type="EMBL" id="QWLM01000005">
    <property type="protein sequence ID" value="RHW46403.1"/>
    <property type="molecule type" value="Genomic_DNA"/>
</dbReference>
<accession>A0A417Z6Z9</accession>
<evidence type="ECO:0000256" key="3">
    <source>
        <dbReference type="ARBA" id="ARBA00018111"/>
    </source>
</evidence>
<dbReference type="RefSeq" id="WP_118913084.1">
    <property type="nucleotide sequence ID" value="NZ_CBCRVH010000004.1"/>
</dbReference>
<comment type="caution">
    <text evidence="10">The sequence shown here is derived from an EMBL/GenBank/DDBJ whole genome shotgun (WGS) entry which is preliminary data.</text>
</comment>
<comment type="function">
    <text evidence="5">Modulates RecA activity.</text>
</comment>
<sequence length="273" mass="29978">MNHRPDDVGQSLGLPDFIDPSDVVEASFDASTTWGEERSSPASGGLEPRDDEQSSSAGWRGSSGSSFGEGARSSGRGAKGKGRKKKQLTWAEKAERREKRAQKRREEEAAEREKDPLGFAREIVLRQLTAAPKSRAQLADRLREKEVDDDVAEAVLDRMEDVKLVDDEAYAGMLVRSQVASRGLARKALAQELKRKGITPEVAEGALEQVDDDAERAVALQLARKKMTTMSRLDEQTQTRRLAGLLARKGYPPSLVWSVIKEIQGSAAPDEAH</sequence>
<evidence type="ECO:0000259" key="8">
    <source>
        <dbReference type="Pfam" id="PF21981"/>
    </source>
</evidence>
<dbReference type="InterPro" id="IPR003783">
    <property type="entry name" value="Regulatory_RecX"/>
</dbReference>
<feature type="compositionally biased region" description="Low complexity" evidence="6">
    <location>
        <begin position="54"/>
        <end position="76"/>
    </location>
</feature>